<dbReference type="InterPro" id="IPR016162">
    <property type="entry name" value="Ald_DH_N"/>
</dbReference>
<dbReference type="OrthoDB" id="9812625at2"/>
<accession>A0A5C8Z115</accession>
<dbReference type="PROSITE" id="PS00687">
    <property type="entry name" value="ALDEHYDE_DEHYDR_GLU"/>
    <property type="match status" value="1"/>
</dbReference>
<evidence type="ECO:0000313" key="9">
    <source>
        <dbReference type="EMBL" id="TXR51842.1"/>
    </source>
</evidence>
<dbReference type="EMBL" id="VKAD01000002">
    <property type="protein sequence ID" value="TXR51842.1"/>
    <property type="molecule type" value="Genomic_DNA"/>
</dbReference>
<sequence>MTQSNRLQQQLADQLLKQDQAYRDQPYASAAVRQKRLRTLKKMLVENRAEICDAIDEDFAGRSKNETLIAEYLPSVMAINDAVRHLKGWMKPDYKMPHWLFQPATAKVLAQPLGIVGIMVPWNYPLYLAIGPLVGALSAGNHAMVKLSEFTPKFAALFEQLIRTYFTPGLITVVNGETEVAQAFSALPFDHLVFTGSTAVGKHVMRAASDNLTPVTLELGGKSPAVIDRSIGMAEAAQRLVFAKSMNAGQTCVAPDYVLCPEESIDDFIQHYIAETKRQYADIRDNDDFSSIINERQRQRLIHLLNDAKAQGATLYIVGQSGNLEDSDAFENDISFEGYGTKFPPVLVKDAPAGCELMTEEIFGPILPVVGYNERAEALQYINARPRPLALYVFGFDRALKPLFEQGTHSGALLFNEALIHVAMENLPFGGVGASGIGQYHGFYGFQRLSKLKPIVSKGRISSLKWLYPPYKGWIIQLMLKIMRG</sequence>
<dbReference type="Gene3D" id="3.40.309.10">
    <property type="entry name" value="Aldehyde Dehydrogenase, Chain A, domain 2"/>
    <property type="match status" value="1"/>
</dbReference>
<evidence type="ECO:0000256" key="1">
    <source>
        <dbReference type="ARBA" id="ARBA00009986"/>
    </source>
</evidence>
<proteinExistence type="inferred from homology"/>
<evidence type="ECO:0000256" key="7">
    <source>
        <dbReference type="RuleBase" id="RU003345"/>
    </source>
</evidence>
<dbReference type="GO" id="GO:0004029">
    <property type="term" value="F:aldehyde dehydrogenase (NAD+) activity"/>
    <property type="evidence" value="ECO:0007669"/>
    <property type="project" value="TreeGrafter"/>
</dbReference>
<dbReference type="InterPro" id="IPR015590">
    <property type="entry name" value="Aldehyde_DH_dom"/>
</dbReference>
<dbReference type="Gene3D" id="3.40.605.10">
    <property type="entry name" value="Aldehyde Dehydrogenase, Chain A, domain 1"/>
    <property type="match status" value="1"/>
</dbReference>
<dbReference type="GO" id="GO:0005737">
    <property type="term" value="C:cytoplasm"/>
    <property type="evidence" value="ECO:0007669"/>
    <property type="project" value="TreeGrafter"/>
</dbReference>
<dbReference type="GO" id="GO:0006081">
    <property type="term" value="P:aldehyde metabolic process"/>
    <property type="evidence" value="ECO:0007669"/>
    <property type="project" value="InterPro"/>
</dbReference>
<dbReference type="SUPFAM" id="SSF53720">
    <property type="entry name" value="ALDH-like"/>
    <property type="match status" value="1"/>
</dbReference>
<dbReference type="InterPro" id="IPR016163">
    <property type="entry name" value="Ald_DH_C"/>
</dbReference>
<dbReference type="InterPro" id="IPR029510">
    <property type="entry name" value="Ald_DH_CS_GLU"/>
</dbReference>
<dbReference type="Pfam" id="PF00171">
    <property type="entry name" value="Aldedh"/>
    <property type="match status" value="1"/>
</dbReference>
<dbReference type="PANTHER" id="PTHR43570:SF20">
    <property type="entry name" value="ALDEHYDE DEHYDROGENASE ALDX-RELATED"/>
    <property type="match status" value="1"/>
</dbReference>
<evidence type="ECO:0000256" key="2">
    <source>
        <dbReference type="ARBA" id="ARBA00023002"/>
    </source>
</evidence>
<dbReference type="PANTHER" id="PTHR43570">
    <property type="entry name" value="ALDEHYDE DEHYDROGENASE"/>
    <property type="match status" value="1"/>
</dbReference>
<name>A0A5C8Z115_9GAMM</name>
<protein>
    <recommendedName>
        <fullName evidence="4">Aldehyde dehydrogenase</fullName>
    </recommendedName>
</protein>
<evidence type="ECO:0000313" key="10">
    <source>
        <dbReference type="Proteomes" id="UP000321764"/>
    </source>
</evidence>
<dbReference type="CDD" id="cd07133">
    <property type="entry name" value="ALDH_CALDH_CalB"/>
    <property type="match status" value="1"/>
</dbReference>
<gene>
    <name evidence="9" type="ORF">FME95_10445</name>
</gene>
<feature type="active site" evidence="5 6">
    <location>
        <position position="218"/>
    </location>
</feature>
<dbReference type="AlphaFoldDB" id="A0A5C8Z115"/>
<evidence type="ECO:0000256" key="4">
    <source>
        <dbReference type="PIRNR" id="PIRNR036492"/>
    </source>
</evidence>
<keyword evidence="2 4" id="KW-0560">Oxidoreductase</keyword>
<keyword evidence="10" id="KW-1185">Reference proteome</keyword>
<evidence type="ECO:0000256" key="5">
    <source>
        <dbReference type="PIRSR" id="PIRSR036492-1"/>
    </source>
</evidence>
<evidence type="ECO:0000256" key="6">
    <source>
        <dbReference type="PROSITE-ProRule" id="PRU10007"/>
    </source>
</evidence>
<evidence type="ECO:0000259" key="8">
    <source>
        <dbReference type="Pfam" id="PF00171"/>
    </source>
</evidence>
<dbReference type="InterPro" id="IPR012394">
    <property type="entry name" value="Aldehyde_DH_NAD(P)"/>
</dbReference>
<evidence type="ECO:0000256" key="3">
    <source>
        <dbReference type="ARBA" id="ARBA00023027"/>
    </source>
</evidence>
<dbReference type="InterPro" id="IPR016161">
    <property type="entry name" value="Ald_DH/histidinol_DH"/>
</dbReference>
<feature type="domain" description="Aldehyde dehydrogenase" evidence="8">
    <location>
        <begin position="26"/>
        <end position="453"/>
    </location>
</feature>
<dbReference type="PIRSF" id="PIRSF036492">
    <property type="entry name" value="ALDH"/>
    <property type="match status" value="1"/>
</dbReference>
<dbReference type="RefSeq" id="WP_147714439.1">
    <property type="nucleotide sequence ID" value="NZ_VKAD01000002.1"/>
</dbReference>
<comment type="caution">
    <text evidence="9">The sequence shown here is derived from an EMBL/GenBank/DDBJ whole genome shotgun (WGS) entry which is preliminary data.</text>
</comment>
<feature type="active site" evidence="5">
    <location>
        <position position="252"/>
    </location>
</feature>
<organism evidence="9 10">
    <name type="scientific">Reinekea thalattae</name>
    <dbReference type="NCBI Taxonomy" id="2593301"/>
    <lineage>
        <taxon>Bacteria</taxon>
        <taxon>Pseudomonadati</taxon>
        <taxon>Pseudomonadota</taxon>
        <taxon>Gammaproteobacteria</taxon>
        <taxon>Oceanospirillales</taxon>
        <taxon>Saccharospirillaceae</taxon>
        <taxon>Reinekea</taxon>
    </lineage>
</organism>
<comment type="similarity">
    <text evidence="1 4 7">Belongs to the aldehyde dehydrogenase family.</text>
</comment>
<dbReference type="Proteomes" id="UP000321764">
    <property type="component" value="Unassembled WGS sequence"/>
</dbReference>
<keyword evidence="3" id="KW-0520">NAD</keyword>
<reference evidence="9 10" key="1">
    <citation type="submission" date="2019-07" db="EMBL/GenBank/DDBJ databases">
        <title>Reinekea sp. strain SSH23 genome sequencing and assembly.</title>
        <authorList>
            <person name="Kim I."/>
        </authorList>
    </citation>
    <scope>NUCLEOTIDE SEQUENCE [LARGE SCALE GENOMIC DNA]</scope>
    <source>
        <strain evidence="9 10">SSH23</strain>
    </source>
</reference>